<keyword evidence="7" id="KW-1185">Reference proteome</keyword>
<reference evidence="6 7" key="1">
    <citation type="submission" date="2023-07" db="EMBL/GenBank/DDBJ databases">
        <title>Sorghum-associated microbial communities from plants grown in Nebraska, USA.</title>
        <authorList>
            <person name="Schachtman D."/>
        </authorList>
    </citation>
    <scope>NUCLEOTIDE SEQUENCE [LARGE SCALE GENOMIC DNA]</scope>
    <source>
        <strain evidence="6 7">BE57</strain>
    </source>
</reference>
<evidence type="ECO:0000256" key="1">
    <source>
        <dbReference type="ARBA" id="ARBA00001947"/>
    </source>
</evidence>
<dbReference type="SUPFAM" id="SSF53187">
    <property type="entry name" value="Zn-dependent exopeptidases"/>
    <property type="match status" value="1"/>
</dbReference>
<sequence>MTQPSPPAGQPTMKERIENELATVIAAEQQGPAVLISAGVHGDEYEPMVAAVELAAILPGMLTHGQVTVVPVVNPDAYGWGSRQGSDGLDLARICPGNHIGSASEAYAARISSMIEQADYYVDMHTGGLTYEIHPLAGYMLHPDEGILDIQRQMARCFDVPLIWGTDYRPQGRTLSVARDAKVPAVYLEFGGGTGFRRQVVDTYVAGVINLLRYLGMIEGEVSRSPEPYWLEDHRPDSGYLQGKMPSPAEGILMAGVALGETVSAGQYFGRIFDPVSGVSHSVSADVAGIVFLKRAIVKVKSGDALGGILPITQKGKHTIYE</sequence>
<dbReference type="InterPro" id="IPR053138">
    <property type="entry name" value="N-alpha-Ac-DABA_deacetylase"/>
</dbReference>
<dbReference type="PIRSF" id="PIRSF039012">
    <property type="entry name" value="ASP"/>
    <property type="match status" value="1"/>
</dbReference>
<dbReference type="InterPro" id="IPR043795">
    <property type="entry name" value="N-alpha-Ac-DABA-like"/>
</dbReference>
<dbReference type="InterPro" id="IPR055438">
    <property type="entry name" value="AstE_AspA_cat"/>
</dbReference>
<evidence type="ECO:0000256" key="3">
    <source>
        <dbReference type="ARBA" id="ARBA00022801"/>
    </source>
</evidence>
<name>A0ABU1QU31_9BACT</name>
<gene>
    <name evidence="6" type="ORF">J2W84_001717</name>
</gene>
<dbReference type="Proteomes" id="UP001264980">
    <property type="component" value="Unassembled WGS sequence"/>
</dbReference>
<evidence type="ECO:0000256" key="2">
    <source>
        <dbReference type="ARBA" id="ARBA00022723"/>
    </source>
</evidence>
<comment type="cofactor">
    <cofactor evidence="1">
        <name>Zn(2+)</name>
        <dbReference type="ChEBI" id="CHEBI:29105"/>
    </cofactor>
</comment>
<protein>
    <submittedName>
        <fullName evidence="6">Deacylase</fullName>
    </submittedName>
</protein>
<dbReference type="Pfam" id="PF24827">
    <property type="entry name" value="AstE_AspA_cat"/>
    <property type="match status" value="1"/>
</dbReference>
<dbReference type="PANTHER" id="PTHR37326">
    <property type="entry name" value="BLL3975 PROTEIN"/>
    <property type="match status" value="1"/>
</dbReference>
<organism evidence="6 7">
    <name type="scientific">Dyadobacter fermentans</name>
    <dbReference type="NCBI Taxonomy" id="94254"/>
    <lineage>
        <taxon>Bacteria</taxon>
        <taxon>Pseudomonadati</taxon>
        <taxon>Bacteroidota</taxon>
        <taxon>Cytophagia</taxon>
        <taxon>Cytophagales</taxon>
        <taxon>Spirosomataceae</taxon>
        <taxon>Dyadobacter</taxon>
    </lineage>
</organism>
<evidence type="ECO:0000256" key="4">
    <source>
        <dbReference type="ARBA" id="ARBA00022833"/>
    </source>
</evidence>
<dbReference type="EMBL" id="JAVDTI010000002">
    <property type="protein sequence ID" value="MDR6804671.1"/>
    <property type="molecule type" value="Genomic_DNA"/>
</dbReference>
<dbReference type="CDD" id="cd06230">
    <property type="entry name" value="M14_ASTE_ASPA_like"/>
    <property type="match status" value="1"/>
</dbReference>
<proteinExistence type="predicted"/>
<evidence type="ECO:0000259" key="5">
    <source>
        <dbReference type="Pfam" id="PF24827"/>
    </source>
</evidence>
<accession>A0ABU1QU31</accession>
<evidence type="ECO:0000313" key="6">
    <source>
        <dbReference type="EMBL" id="MDR6804671.1"/>
    </source>
</evidence>
<keyword evidence="2" id="KW-0479">Metal-binding</keyword>
<evidence type="ECO:0000313" key="7">
    <source>
        <dbReference type="Proteomes" id="UP001264980"/>
    </source>
</evidence>
<dbReference type="PANTHER" id="PTHR37326:SF1">
    <property type="entry name" value="BLL3975 PROTEIN"/>
    <property type="match status" value="1"/>
</dbReference>
<comment type="caution">
    <text evidence="6">The sequence shown here is derived from an EMBL/GenBank/DDBJ whole genome shotgun (WGS) entry which is preliminary data.</text>
</comment>
<keyword evidence="3" id="KW-0378">Hydrolase</keyword>
<dbReference type="RefSeq" id="WP_309981947.1">
    <property type="nucleotide sequence ID" value="NZ_JAVDTI010000002.1"/>
</dbReference>
<feature type="domain" description="Succinylglutamate desuccinylase/Aspartoacylase catalytic" evidence="5">
    <location>
        <begin position="30"/>
        <end position="215"/>
    </location>
</feature>
<dbReference type="Gene3D" id="3.40.630.10">
    <property type="entry name" value="Zn peptidases"/>
    <property type="match status" value="1"/>
</dbReference>
<keyword evidence="4" id="KW-0862">Zinc</keyword>